<evidence type="ECO:0000313" key="2">
    <source>
        <dbReference type="EMBL" id="APU12981.1"/>
    </source>
</evidence>
<dbReference type="KEGG" id="acad:UA74_04510"/>
<dbReference type="EMBL" id="CP016076">
    <property type="protein sequence ID" value="APU12981.1"/>
    <property type="molecule type" value="Genomic_DNA"/>
</dbReference>
<accession>A0AAC9PQL3</accession>
<dbReference type="Pfam" id="PF19054">
    <property type="entry name" value="DUF5753"/>
    <property type="match status" value="1"/>
</dbReference>
<protein>
    <recommendedName>
        <fullName evidence="1">DUF5753 domain-containing protein</fullName>
    </recommendedName>
</protein>
<dbReference type="AlphaFoldDB" id="A0AAC9PQL3"/>
<keyword evidence="3" id="KW-1185">Reference proteome</keyword>
<gene>
    <name evidence="2" type="ORF">UA74_04510</name>
</gene>
<evidence type="ECO:0000259" key="1">
    <source>
        <dbReference type="Pfam" id="PF19054"/>
    </source>
</evidence>
<reference evidence="3" key="1">
    <citation type="submission" date="2016-06" db="EMBL/GenBank/DDBJ databases">
        <title>Complete genome sequence of Actinoalloteichus fjordicus DSM 46855 (=ADI127-17), type strain of the new species Actinoalloteichus fjordicus.</title>
        <authorList>
            <person name="Ruckert C."/>
            <person name="Nouioui I."/>
            <person name="Willmese J."/>
            <person name="van Wezel G."/>
            <person name="Klenk H.-P."/>
            <person name="Kalinowski J."/>
            <person name="Zotchev S.B."/>
        </authorList>
    </citation>
    <scope>NUCLEOTIDE SEQUENCE [LARGE SCALE GENOMIC DNA]</scope>
    <source>
        <strain evidence="3">ADI127-7</strain>
    </source>
</reference>
<dbReference type="InterPro" id="IPR043917">
    <property type="entry name" value="DUF5753"/>
</dbReference>
<organism evidence="2 3">
    <name type="scientific">Actinoalloteichus fjordicus</name>
    <dbReference type="NCBI Taxonomy" id="1612552"/>
    <lineage>
        <taxon>Bacteria</taxon>
        <taxon>Bacillati</taxon>
        <taxon>Actinomycetota</taxon>
        <taxon>Actinomycetes</taxon>
        <taxon>Pseudonocardiales</taxon>
        <taxon>Pseudonocardiaceae</taxon>
        <taxon>Actinoalloteichus</taxon>
    </lineage>
</organism>
<sequence>MSRKENAEVTISPSEVRDLCRIYGADVDRTEWLTDLSRRIRAQGWWVAYSDVLTDAMADYVELECEAAEIRYFEVDVIPGLLQTERYARELFAARDASVPSAALQRRAEMRLRRQDRISSGGVVLSAVIDETAIHRAFHSPAGEQQIDHLLAVSEQSNVTVQLLPLDAGLHAASGAPFTWLGFPQFYQPVVWLDSLAGSLWIEEDSQVCDYDSTHARLTDIALNPSESKRLIRRLMKEAQ</sequence>
<evidence type="ECO:0000313" key="3">
    <source>
        <dbReference type="Proteomes" id="UP000185511"/>
    </source>
</evidence>
<dbReference type="Proteomes" id="UP000185511">
    <property type="component" value="Chromosome"/>
</dbReference>
<feature type="domain" description="DUF5753" evidence="1">
    <location>
        <begin position="58"/>
        <end position="234"/>
    </location>
</feature>
<name>A0AAC9PQL3_9PSEU</name>
<proteinExistence type="predicted"/>